<organism evidence="2 3">
    <name type="scientific">Podarcis lilfordi</name>
    <name type="common">Lilford's wall lizard</name>
    <dbReference type="NCBI Taxonomy" id="74358"/>
    <lineage>
        <taxon>Eukaryota</taxon>
        <taxon>Metazoa</taxon>
        <taxon>Chordata</taxon>
        <taxon>Craniata</taxon>
        <taxon>Vertebrata</taxon>
        <taxon>Euteleostomi</taxon>
        <taxon>Lepidosauria</taxon>
        <taxon>Squamata</taxon>
        <taxon>Bifurcata</taxon>
        <taxon>Unidentata</taxon>
        <taxon>Episquamata</taxon>
        <taxon>Laterata</taxon>
        <taxon>Lacertibaenia</taxon>
        <taxon>Lacertidae</taxon>
        <taxon>Podarcis</taxon>
    </lineage>
</organism>
<sequence>MPQWQPRLVWEHLSSALADGKMQLVPCPNGSQPQPSSMRAAKTEMDGFLPQY</sequence>
<evidence type="ECO:0000313" key="2">
    <source>
        <dbReference type="EMBL" id="CAI5790654.1"/>
    </source>
</evidence>
<dbReference type="Proteomes" id="UP001178461">
    <property type="component" value="Chromosome 13"/>
</dbReference>
<evidence type="ECO:0000256" key="1">
    <source>
        <dbReference type="SAM" id="MobiDB-lite"/>
    </source>
</evidence>
<protein>
    <submittedName>
        <fullName evidence="2">Uncharacterized protein</fullName>
    </submittedName>
</protein>
<feature type="region of interest" description="Disordered" evidence="1">
    <location>
        <begin position="29"/>
        <end position="52"/>
    </location>
</feature>
<dbReference type="EMBL" id="OX395138">
    <property type="protein sequence ID" value="CAI5790654.1"/>
    <property type="molecule type" value="Genomic_DNA"/>
</dbReference>
<keyword evidence="3" id="KW-1185">Reference proteome</keyword>
<gene>
    <name evidence="2" type="ORF">PODLI_1B028434</name>
</gene>
<evidence type="ECO:0000313" key="3">
    <source>
        <dbReference type="Proteomes" id="UP001178461"/>
    </source>
</evidence>
<dbReference type="AlphaFoldDB" id="A0AA35L6Y7"/>
<reference evidence="2" key="1">
    <citation type="submission" date="2022-12" db="EMBL/GenBank/DDBJ databases">
        <authorList>
            <person name="Alioto T."/>
            <person name="Alioto T."/>
            <person name="Gomez Garrido J."/>
        </authorList>
    </citation>
    <scope>NUCLEOTIDE SEQUENCE</scope>
</reference>
<proteinExistence type="predicted"/>
<name>A0AA35L6Y7_9SAUR</name>
<accession>A0AA35L6Y7</accession>